<sequence>MFHIHNDWKEIVQPEFHKAYFKELQQTLEREYAEQTIYPAQSDILNALNATSYAETKVVLLGQDPYHGPNQAHGFSFSVQEGVPIPPSLKNMYKELQTDVGFEMPNHGHLHAWAKQGVLLLNTVLTVQEKRAHSHKGIGWERFTDYLIEQLNKRQEPMVFLLWGRPAQQKGKDIDSSKHCVLTAPHPSPLSAYRGFFGCQHFSKANDFLRAQGYTPINWQLPN</sequence>
<evidence type="ECO:0000259" key="12">
    <source>
        <dbReference type="SMART" id="SM00986"/>
    </source>
</evidence>
<evidence type="ECO:0000256" key="9">
    <source>
        <dbReference type="HAMAP-Rule" id="MF_00148"/>
    </source>
</evidence>
<dbReference type="SUPFAM" id="SSF52141">
    <property type="entry name" value="Uracil-DNA glycosylase-like"/>
    <property type="match status" value="1"/>
</dbReference>
<accession>A0A0A5HW86</accession>
<dbReference type="Pfam" id="PF03167">
    <property type="entry name" value="UDG"/>
    <property type="match status" value="1"/>
</dbReference>
<organism evidence="13 14">
    <name type="scientific">Pontibacillus litoralis JSM 072002</name>
    <dbReference type="NCBI Taxonomy" id="1385512"/>
    <lineage>
        <taxon>Bacteria</taxon>
        <taxon>Bacillati</taxon>
        <taxon>Bacillota</taxon>
        <taxon>Bacilli</taxon>
        <taxon>Bacillales</taxon>
        <taxon>Bacillaceae</taxon>
        <taxon>Pontibacillus</taxon>
    </lineage>
</organism>
<evidence type="ECO:0000256" key="1">
    <source>
        <dbReference type="ARBA" id="ARBA00001400"/>
    </source>
</evidence>
<evidence type="ECO:0000256" key="6">
    <source>
        <dbReference type="ARBA" id="ARBA00022763"/>
    </source>
</evidence>
<dbReference type="InterPro" id="IPR002043">
    <property type="entry name" value="UDG_fam1"/>
</dbReference>
<dbReference type="NCBIfam" id="NF003589">
    <property type="entry name" value="PRK05254.1-2"/>
    <property type="match status" value="1"/>
</dbReference>
<evidence type="ECO:0000256" key="3">
    <source>
        <dbReference type="ARBA" id="ARBA00008184"/>
    </source>
</evidence>
<name>A0A0A5HW86_9BACI</name>
<dbReference type="GO" id="GO:0004844">
    <property type="term" value="F:uracil DNA N-glycosylase activity"/>
    <property type="evidence" value="ECO:0007669"/>
    <property type="project" value="UniProtKB-UniRule"/>
</dbReference>
<dbReference type="STRING" id="1385512.N784_12365"/>
<dbReference type="RefSeq" id="WP_036832806.1">
    <property type="nucleotide sequence ID" value="NZ_AVPG01000004.1"/>
</dbReference>
<dbReference type="SMART" id="SM00986">
    <property type="entry name" value="UDG"/>
    <property type="match status" value="1"/>
</dbReference>
<dbReference type="OrthoDB" id="9804372at2"/>
<reference evidence="13 14" key="1">
    <citation type="submission" date="2013-08" db="EMBL/GenBank/DDBJ databases">
        <authorList>
            <person name="Huang J."/>
            <person name="Wang G."/>
        </authorList>
    </citation>
    <scope>NUCLEOTIDE SEQUENCE [LARGE SCALE GENOMIC DNA]</scope>
    <source>
        <strain evidence="13 14">JSM 072002</strain>
    </source>
</reference>
<dbReference type="GO" id="GO:0097510">
    <property type="term" value="P:base-excision repair, AP site formation via deaminated base removal"/>
    <property type="evidence" value="ECO:0007669"/>
    <property type="project" value="TreeGrafter"/>
</dbReference>
<comment type="catalytic activity">
    <reaction evidence="1 9 11">
        <text>Hydrolyzes single-stranded DNA or mismatched double-stranded DNA and polynucleotides, releasing free uracil.</text>
        <dbReference type="EC" id="3.2.2.27"/>
    </reaction>
</comment>
<evidence type="ECO:0000313" key="13">
    <source>
        <dbReference type="EMBL" id="KGX87897.1"/>
    </source>
</evidence>
<evidence type="ECO:0000256" key="4">
    <source>
        <dbReference type="ARBA" id="ARBA00012030"/>
    </source>
</evidence>
<comment type="similarity">
    <text evidence="3 9 11">Belongs to the uracil-DNA glycosylase (UDG) superfamily. UNG family.</text>
</comment>
<dbReference type="SMART" id="SM00987">
    <property type="entry name" value="UreE_C"/>
    <property type="match status" value="1"/>
</dbReference>
<evidence type="ECO:0000256" key="11">
    <source>
        <dbReference type="RuleBase" id="RU003780"/>
    </source>
</evidence>
<dbReference type="AlphaFoldDB" id="A0A0A5HW86"/>
<dbReference type="PROSITE" id="PS00130">
    <property type="entry name" value="U_DNA_GLYCOSYLASE"/>
    <property type="match status" value="1"/>
</dbReference>
<dbReference type="CDD" id="cd10027">
    <property type="entry name" value="UDG-F1-like"/>
    <property type="match status" value="1"/>
</dbReference>
<dbReference type="NCBIfam" id="NF003588">
    <property type="entry name" value="PRK05254.1-1"/>
    <property type="match status" value="1"/>
</dbReference>
<dbReference type="EMBL" id="AVPG01000004">
    <property type="protein sequence ID" value="KGX87897.1"/>
    <property type="molecule type" value="Genomic_DNA"/>
</dbReference>
<evidence type="ECO:0000313" key="14">
    <source>
        <dbReference type="Proteomes" id="UP000030401"/>
    </source>
</evidence>
<dbReference type="eggNOG" id="COG0692">
    <property type="taxonomic scope" value="Bacteria"/>
</dbReference>
<dbReference type="GO" id="GO:0005737">
    <property type="term" value="C:cytoplasm"/>
    <property type="evidence" value="ECO:0007669"/>
    <property type="project" value="UniProtKB-SubCell"/>
</dbReference>
<comment type="function">
    <text evidence="2 9 11">Excises uracil residues from the DNA which can arise as a result of misincorporation of dUMP residues by DNA polymerase or due to deamination of cytosine.</text>
</comment>
<comment type="caution">
    <text evidence="13">The sequence shown here is derived from an EMBL/GenBank/DDBJ whole genome shotgun (WGS) entry which is preliminary data.</text>
</comment>
<dbReference type="Gene3D" id="3.40.470.10">
    <property type="entry name" value="Uracil-DNA glycosylase-like domain"/>
    <property type="match status" value="1"/>
</dbReference>
<gene>
    <name evidence="9" type="primary">ung</name>
    <name evidence="13" type="ORF">N784_12365</name>
</gene>
<dbReference type="InterPro" id="IPR036895">
    <property type="entry name" value="Uracil-DNA_glycosylase-like_sf"/>
</dbReference>
<proteinExistence type="inferred from homology"/>
<dbReference type="PANTHER" id="PTHR11264:SF0">
    <property type="entry name" value="URACIL-DNA GLYCOSYLASE"/>
    <property type="match status" value="1"/>
</dbReference>
<evidence type="ECO:0000256" key="8">
    <source>
        <dbReference type="ARBA" id="ARBA00023204"/>
    </source>
</evidence>
<keyword evidence="6 9" id="KW-0227">DNA damage</keyword>
<evidence type="ECO:0000256" key="5">
    <source>
        <dbReference type="ARBA" id="ARBA00018429"/>
    </source>
</evidence>
<protein>
    <recommendedName>
        <fullName evidence="5 9">Uracil-DNA glycosylase</fullName>
        <shortName evidence="9">UDG</shortName>
        <ecNumber evidence="4 9">3.2.2.27</ecNumber>
    </recommendedName>
</protein>
<dbReference type="NCBIfam" id="NF003592">
    <property type="entry name" value="PRK05254.1-5"/>
    <property type="match status" value="1"/>
</dbReference>
<keyword evidence="7 9" id="KW-0378">Hydrolase</keyword>
<dbReference type="InterPro" id="IPR005122">
    <property type="entry name" value="Uracil-DNA_glycosylase-like"/>
</dbReference>
<comment type="subcellular location">
    <subcellularLocation>
        <location evidence="9">Cytoplasm</location>
    </subcellularLocation>
</comment>
<dbReference type="PANTHER" id="PTHR11264">
    <property type="entry name" value="URACIL-DNA GLYCOSYLASE"/>
    <property type="match status" value="1"/>
</dbReference>
<feature type="active site" description="Proton acceptor" evidence="9 10">
    <location>
        <position position="64"/>
    </location>
</feature>
<evidence type="ECO:0000256" key="7">
    <source>
        <dbReference type="ARBA" id="ARBA00022801"/>
    </source>
</evidence>
<evidence type="ECO:0000256" key="2">
    <source>
        <dbReference type="ARBA" id="ARBA00002631"/>
    </source>
</evidence>
<dbReference type="EC" id="3.2.2.27" evidence="4 9"/>
<dbReference type="NCBIfam" id="NF003591">
    <property type="entry name" value="PRK05254.1-4"/>
    <property type="match status" value="1"/>
</dbReference>
<keyword evidence="8 9" id="KW-0234">DNA repair</keyword>
<dbReference type="InterPro" id="IPR018085">
    <property type="entry name" value="Ura-DNA_Glyclase_AS"/>
</dbReference>
<keyword evidence="14" id="KW-1185">Reference proteome</keyword>
<keyword evidence="9" id="KW-0963">Cytoplasm</keyword>
<dbReference type="FunFam" id="3.40.470.10:FF:000001">
    <property type="entry name" value="Uracil-DNA glycosylase"/>
    <property type="match status" value="1"/>
</dbReference>
<dbReference type="NCBIfam" id="TIGR00628">
    <property type="entry name" value="ung"/>
    <property type="match status" value="1"/>
</dbReference>
<evidence type="ECO:0000256" key="10">
    <source>
        <dbReference type="PROSITE-ProRule" id="PRU10072"/>
    </source>
</evidence>
<dbReference type="Proteomes" id="UP000030401">
    <property type="component" value="Unassembled WGS sequence"/>
</dbReference>
<feature type="domain" description="Uracil-DNA glycosylase-like" evidence="12">
    <location>
        <begin position="49"/>
        <end position="209"/>
    </location>
</feature>
<dbReference type="HAMAP" id="MF_00148">
    <property type="entry name" value="UDG"/>
    <property type="match status" value="1"/>
</dbReference>